<feature type="transmembrane region" description="Helical" evidence="7">
    <location>
        <begin position="190"/>
        <end position="214"/>
    </location>
</feature>
<name>A0AAJ2LW32_9MICO</name>
<dbReference type="Pfam" id="PF03631">
    <property type="entry name" value="Virul_fac_BrkB"/>
    <property type="match status" value="1"/>
</dbReference>
<feature type="transmembrane region" description="Helical" evidence="7">
    <location>
        <begin position="36"/>
        <end position="59"/>
    </location>
</feature>
<feature type="transmembrane region" description="Helical" evidence="7">
    <location>
        <begin position="221"/>
        <end position="243"/>
    </location>
</feature>
<protein>
    <submittedName>
        <fullName evidence="8">YihY/virulence factor BrkB family protein</fullName>
    </submittedName>
</protein>
<evidence type="ECO:0000256" key="1">
    <source>
        <dbReference type="ARBA" id="ARBA00004651"/>
    </source>
</evidence>
<dbReference type="RefSeq" id="WP_310891585.1">
    <property type="nucleotide sequence ID" value="NZ_BAAAGR010000002.1"/>
</dbReference>
<sequence>MADLIVKVTAWALSLRLVRTFLHYSERRGSMLADSITYRALFSVFAGVLLGFSFAALWLSDNPVAWQSLISAVDSAIPGLLGEGGLIDVNDIAAPAGLTVAGILSLLGLVGAAIGAIGSLRAALRALADRVAEDTLFIWVILRNLALAVAIGGGFVLSAAATFAGTAFIGTVREWIGIGDGAIAEFATRGFSIVVVFLLDAGLIALAFVTLAGVKARPRTIIGGAAIGGVGLVALQQLSGLFVGGAGSNPLLASFAALIALLLWFNLSAQVILLASSWIILGVAEDADRVRERHGAPTFILRRVRKAEDGVRVATEELDAARAAADAEREATLARAKDAAVVGAAKDDTRG</sequence>
<evidence type="ECO:0000313" key="9">
    <source>
        <dbReference type="Proteomes" id="UP001183582"/>
    </source>
</evidence>
<organism evidence="8 9">
    <name type="scientific">Microbacterium aurantiacum</name>
    <dbReference type="NCBI Taxonomy" id="162393"/>
    <lineage>
        <taxon>Bacteria</taxon>
        <taxon>Bacillati</taxon>
        <taxon>Actinomycetota</taxon>
        <taxon>Actinomycetes</taxon>
        <taxon>Micrococcales</taxon>
        <taxon>Microbacteriaceae</taxon>
        <taxon>Microbacterium</taxon>
    </lineage>
</organism>
<comment type="caution">
    <text evidence="8">The sequence shown here is derived from an EMBL/GenBank/DDBJ whole genome shotgun (WGS) entry which is preliminary data.</text>
</comment>
<evidence type="ECO:0000256" key="4">
    <source>
        <dbReference type="ARBA" id="ARBA00022989"/>
    </source>
</evidence>
<accession>A0AAJ2LW32</accession>
<keyword evidence="5 7" id="KW-0472">Membrane</keyword>
<evidence type="ECO:0000256" key="3">
    <source>
        <dbReference type="ARBA" id="ARBA00022692"/>
    </source>
</evidence>
<dbReference type="GO" id="GO:0005886">
    <property type="term" value="C:plasma membrane"/>
    <property type="evidence" value="ECO:0007669"/>
    <property type="project" value="UniProtKB-SubCell"/>
</dbReference>
<keyword evidence="6" id="KW-0175">Coiled coil</keyword>
<proteinExistence type="predicted"/>
<dbReference type="EMBL" id="JAHWXH010000002">
    <property type="protein sequence ID" value="MDS0245905.1"/>
    <property type="molecule type" value="Genomic_DNA"/>
</dbReference>
<dbReference type="InterPro" id="IPR017039">
    <property type="entry name" value="Virul_fac_BrkB"/>
</dbReference>
<evidence type="ECO:0000256" key="7">
    <source>
        <dbReference type="SAM" id="Phobius"/>
    </source>
</evidence>
<evidence type="ECO:0000256" key="2">
    <source>
        <dbReference type="ARBA" id="ARBA00022475"/>
    </source>
</evidence>
<reference evidence="8 9" key="1">
    <citation type="submission" date="2021-06" db="EMBL/GenBank/DDBJ databases">
        <title>Genome-based taxonomic framework of Microbacterium strains isolated from marine environment, the description of four new species and reclassification of four preexisting species.</title>
        <authorList>
            <person name="Lee S.D."/>
            <person name="Kim S.-M."/>
            <person name="Byeon Y.-S."/>
            <person name="Yang H.L."/>
            <person name="Kim I.S."/>
        </authorList>
    </citation>
    <scope>NUCLEOTIDE SEQUENCE [LARGE SCALE GENOMIC DNA]</scope>
    <source>
        <strain evidence="8 9">KACC 20514</strain>
    </source>
</reference>
<dbReference type="PANTHER" id="PTHR30213">
    <property type="entry name" value="INNER MEMBRANE PROTEIN YHJD"/>
    <property type="match status" value="1"/>
</dbReference>
<feature type="transmembrane region" description="Helical" evidence="7">
    <location>
        <begin position="100"/>
        <end position="124"/>
    </location>
</feature>
<keyword evidence="3 7" id="KW-0812">Transmembrane</keyword>
<evidence type="ECO:0000313" key="8">
    <source>
        <dbReference type="EMBL" id="MDS0245905.1"/>
    </source>
</evidence>
<dbReference type="Proteomes" id="UP001183582">
    <property type="component" value="Unassembled WGS sequence"/>
</dbReference>
<comment type="subcellular location">
    <subcellularLocation>
        <location evidence="1">Cell membrane</location>
        <topology evidence="1">Multi-pass membrane protein</topology>
    </subcellularLocation>
</comment>
<dbReference type="GeneID" id="301458531"/>
<dbReference type="PANTHER" id="PTHR30213:SF1">
    <property type="entry name" value="INNER MEMBRANE PROTEIN YHJD"/>
    <property type="match status" value="1"/>
</dbReference>
<evidence type="ECO:0000256" key="5">
    <source>
        <dbReference type="ARBA" id="ARBA00023136"/>
    </source>
</evidence>
<keyword evidence="4 7" id="KW-1133">Transmembrane helix</keyword>
<evidence type="ECO:0000256" key="6">
    <source>
        <dbReference type="SAM" id="Coils"/>
    </source>
</evidence>
<keyword evidence="2" id="KW-1003">Cell membrane</keyword>
<feature type="transmembrane region" description="Helical" evidence="7">
    <location>
        <begin position="145"/>
        <end position="170"/>
    </location>
</feature>
<feature type="coiled-coil region" evidence="6">
    <location>
        <begin position="304"/>
        <end position="331"/>
    </location>
</feature>
<dbReference type="AlphaFoldDB" id="A0AAJ2LW32"/>
<feature type="transmembrane region" description="Helical" evidence="7">
    <location>
        <begin position="255"/>
        <end position="284"/>
    </location>
</feature>
<gene>
    <name evidence="8" type="ORF">KZC50_09830</name>
</gene>